<evidence type="ECO:0000313" key="3">
    <source>
        <dbReference type="Proteomes" id="UP001305779"/>
    </source>
</evidence>
<accession>A0ABR0F0B1</accession>
<proteinExistence type="predicted"/>
<evidence type="ECO:0000256" key="1">
    <source>
        <dbReference type="SAM" id="Coils"/>
    </source>
</evidence>
<protein>
    <submittedName>
        <fullName evidence="2">Uncharacterized protein</fullName>
    </submittedName>
</protein>
<feature type="coiled-coil region" evidence="1">
    <location>
        <begin position="202"/>
        <end position="306"/>
    </location>
</feature>
<dbReference type="EMBL" id="JAXOVC010000001">
    <property type="protein sequence ID" value="KAK4506796.1"/>
    <property type="molecule type" value="Genomic_DNA"/>
</dbReference>
<dbReference type="Proteomes" id="UP001305779">
    <property type="component" value="Unassembled WGS sequence"/>
</dbReference>
<keyword evidence="3" id="KW-1185">Reference proteome</keyword>
<comment type="caution">
    <text evidence="2">The sequence shown here is derived from an EMBL/GenBank/DDBJ whole genome shotgun (WGS) entry which is preliminary data.</text>
</comment>
<evidence type="ECO:0000313" key="2">
    <source>
        <dbReference type="EMBL" id="KAK4506796.1"/>
    </source>
</evidence>
<reference evidence="2 3" key="1">
    <citation type="journal article" date="2023" name="G3 (Bethesda)">
        <title>A chromosome-level genome assembly of Zasmidium syzygii isolated from banana leaves.</title>
        <authorList>
            <person name="van Westerhoven A.C."/>
            <person name="Mehrabi R."/>
            <person name="Talebi R."/>
            <person name="Steentjes M.B.F."/>
            <person name="Corcolon B."/>
            <person name="Chong P.A."/>
            <person name="Kema G.H.J."/>
            <person name="Seidl M.F."/>
        </authorList>
    </citation>
    <scope>NUCLEOTIDE SEQUENCE [LARGE SCALE GENOMIC DNA]</scope>
    <source>
        <strain evidence="2 3">P124</strain>
    </source>
</reference>
<name>A0ABR0F0B1_ZASCE</name>
<sequence length="363" mass="41185">MTQSIDYSLGLHGWFLSDGRRLARQAQAAIDFRTGHCFELSTNYTRTRIPDMRSQHDDLSHELEAARAAYEEVSERRDTNTNPSLEDALNLQYLKANNRLARASREYSVFIHEISDGNDQLTTTNHDNSIAAMLADGTQPPPPPSPDHSTLVTYTSSISRLERERQNLVTDETVSRLSEHIAYIEHLNTSLTSTVYAHQNTIATLTNDLNDAQRLLDEFNQQIEEAHGIATGFAEENAELKQENTELNDEVERLRELWIQAQADQEDLEHQVQETGIIEGSLRVKYQALKEELAVTRGLLLELEARGVGSKGEMEEEDFGDERLEDSTELMDRKLIDAVANMGPCVRAHRARSMFCPDLMEWV</sequence>
<organism evidence="2 3">
    <name type="scientific">Zasmidium cellare</name>
    <name type="common">Wine cellar mold</name>
    <name type="synonym">Racodium cellare</name>
    <dbReference type="NCBI Taxonomy" id="395010"/>
    <lineage>
        <taxon>Eukaryota</taxon>
        <taxon>Fungi</taxon>
        <taxon>Dikarya</taxon>
        <taxon>Ascomycota</taxon>
        <taxon>Pezizomycotina</taxon>
        <taxon>Dothideomycetes</taxon>
        <taxon>Dothideomycetidae</taxon>
        <taxon>Mycosphaerellales</taxon>
        <taxon>Mycosphaerellaceae</taxon>
        <taxon>Zasmidium</taxon>
    </lineage>
</organism>
<keyword evidence="1" id="KW-0175">Coiled coil</keyword>
<feature type="coiled-coil region" evidence="1">
    <location>
        <begin position="56"/>
        <end position="106"/>
    </location>
</feature>
<gene>
    <name evidence="2" type="ORF">PRZ48_000529</name>
</gene>